<comment type="caution">
    <text evidence="3">The sequence shown here is derived from an EMBL/GenBank/DDBJ whole genome shotgun (WGS) entry which is preliminary data.</text>
</comment>
<dbReference type="AlphaFoldDB" id="A0AAJ0BWE3"/>
<reference evidence="3" key="1">
    <citation type="submission" date="2023-06" db="EMBL/GenBank/DDBJ databases">
        <title>Genome-scale phylogeny and comparative genomics of the fungal order Sordariales.</title>
        <authorList>
            <consortium name="Lawrence Berkeley National Laboratory"/>
            <person name="Hensen N."/>
            <person name="Bonometti L."/>
            <person name="Westerberg I."/>
            <person name="Brannstrom I.O."/>
            <person name="Guillou S."/>
            <person name="Cros-Aarteil S."/>
            <person name="Calhoun S."/>
            <person name="Haridas S."/>
            <person name="Kuo A."/>
            <person name="Mondo S."/>
            <person name="Pangilinan J."/>
            <person name="Riley R."/>
            <person name="Labutti K."/>
            <person name="Andreopoulos B."/>
            <person name="Lipzen A."/>
            <person name="Chen C."/>
            <person name="Yanf M."/>
            <person name="Daum C."/>
            <person name="Ng V."/>
            <person name="Clum A."/>
            <person name="Steindorff A."/>
            <person name="Ohm R."/>
            <person name="Martin F."/>
            <person name="Silar P."/>
            <person name="Natvig D."/>
            <person name="Lalanne C."/>
            <person name="Gautier V."/>
            <person name="Ament-Velasquez S.L."/>
            <person name="Kruys A."/>
            <person name="Hutchinson M.I."/>
            <person name="Powell A.J."/>
            <person name="Barry K."/>
            <person name="Miller A.N."/>
            <person name="Grigoriev I.V."/>
            <person name="Debuchy R."/>
            <person name="Gladieux P."/>
            <person name="Thoren M.H."/>
            <person name="Johannesson H."/>
        </authorList>
    </citation>
    <scope>NUCLEOTIDE SEQUENCE</scope>
    <source>
        <strain evidence="3">8032-3</strain>
    </source>
</reference>
<dbReference type="InterPro" id="IPR009799">
    <property type="entry name" value="EthD_dom"/>
</dbReference>
<dbReference type="GeneID" id="85316050"/>
<feature type="domain" description="EthD" evidence="2">
    <location>
        <begin position="15"/>
        <end position="110"/>
    </location>
</feature>
<evidence type="ECO:0000256" key="1">
    <source>
        <dbReference type="ARBA" id="ARBA00005986"/>
    </source>
</evidence>
<dbReference type="GO" id="GO:0016491">
    <property type="term" value="F:oxidoreductase activity"/>
    <property type="evidence" value="ECO:0007669"/>
    <property type="project" value="InterPro"/>
</dbReference>
<sequence>MAKVYRITTFFKKRADLTEDQFYDHWGNVHGPLVIPWAMKYGFLEYTQYQTPAELRQIFASRMDPTFSAAIPFNAAADFYIDSYERFLAAFSDPYYIEVIEPDERNFVDKGQLDKDQSDEGGEGLAGKKTVVRAMSTLGYCRSMIRDGKAAVEVEDRVWNKFTQYQQNQVKEAERD</sequence>
<dbReference type="SUPFAM" id="SSF54909">
    <property type="entry name" value="Dimeric alpha+beta barrel"/>
    <property type="match status" value="1"/>
</dbReference>
<evidence type="ECO:0000313" key="4">
    <source>
        <dbReference type="Proteomes" id="UP001244011"/>
    </source>
</evidence>
<gene>
    <name evidence="3" type="ORF">QBC33DRAFT_622950</name>
</gene>
<accession>A0AAJ0BWE3</accession>
<dbReference type="RefSeq" id="XP_060279539.1">
    <property type="nucleotide sequence ID" value="XM_060432863.1"/>
</dbReference>
<name>A0AAJ0BWE3_9PEZI</name>
<protein>
    <submittedName>
        <fullName evidence="3">EthD domain-containing protein</fullName>
    </submittedName>
</protein>
<evidence type="ECO:0000313" key="3">
    <source>
        <dbReference type="EMBL" id="KAK1763326.1"/>
    </source>
</evidence>
<dbReference type="Gene3D" id="3.30.70.100">
    <property type="match status" value="1"/>
</dbReference>
<dbReference type="Proteomes" id="UP001244011">
    <property type="component" value="Unassembled WGS sequence"/>
</dbReference>
<organism evidence="3 4">
    <name type="scientific">Phialemonium atrogriseum</name>
    <dbReference type="NCBI Taxonomy" id="1093897"/>
    <lineage>
        <taxon>Eukaryota</taxon>
        <taxon>Fungi</taxon>
        <taxon>Dikarya</taxon>
        <taxon>Ascomycota</taxon>
        <taxon>Pezizomycotina</taxon>
        <taxon>Sordariomycetes</taxon>
        <taxon>Sordariomycetidae</taxon>
        <taxon>Cephalothecales</taxon>
        <taxon>Cephalothecaceae</taxon>
        <taxon>Phialemonium</taxon>
    </lineage>
</organism>
<keyword evidence="4" id="KW-1185">Reference proteome</keyword>
<evidence type="ECO:0000259" key="2">
    <source>
        <dbReference type="Pfam" id="PF07110"/>
    </source>
</evidence>
<comment type="similarity">
    <text evidence="1">Belongs to the tpcK family.</text>
</comment>
<dbReference type="EMBL" id="MU839028">
    <property type="protein sequence ID" value="KAK1763326.1"/>
    <property type="molecule type" value="Genomic_DNA"/>
</dbReference>
<dbReference type="InterPro" id="IPR011008">
    <property type="entry name" value="Dimeric_a/b-barrel"/>
</dbReference>
<proteinExistence type="inferred from homology"/>
<dbReference type="Pfam" id="PF07110">
    <property type="entry name" value="EthD"/>
    <property type="match status" value="1"/>
</dbReference>